<dbReference type="PANTHER" id="PTHR30290">
    <property type="entry name" value="PERIPLASMIC BINDING COMPONENT OF ABC TRANSPORTER"/>
    <property type="match status" value="1"/>
</dbReference>
<dbReference type="EMBL" id="JAOZYC010000104">
    <property type="protein sequence ID" value="MEB8338824.1"/>
    <property type="molecule type" value="Genomic_DNA"/>
</dbReference>
<sequence length="514" mass="55025">MLRRDRRTTRRLLAAGAAATALATMAACSGSDNASSKGAGGPLVFGITADATQLLPWTATAVQSQHVLGQVYSSLLDQDDKLNPVAGLAELPHVSKDGRTYTFTLKSGVTFTDGSALDSDDVKYSLDRILDPDTKAVARSSLAAVRKVTAPDKTHVVLTLKAQDASLLTALTSVNTVVLPSDKPLASLKRKPVGSGPYAYRNRTPNQSLTLVRNADYFRGRPGLRSLEFRVIQDKNSLASALRSGSVDMAIFDDSVTAKTAKSGSVSIHTVDQLDYHALQLRADSRTFRGLDTRLAVQCAIDREQVVKTAALGQGKVVGPFTSPAFASDPDARPCPKRDIKAAKKHLADAGRPKGFAFTALVPQGLYSTATDEAQNLQAQLGDVGIKMKIETLDSSAYVDRWLAGKFDAAIALNGAVADPAPAYARYFTSDGNFNKVAGYHSAALDKLFAEGIATSDTGARKEIYAKISRNLEDNAAWIWLYSGRSYIATNTRVHGFRPVIDASLQSLWETKLG</sequence>
<proteinExistence type="inferred from homology"/>
<keyword evidence="3 4" id="KW-0732">Signal</keyword>
<evidence type="ECO:0000256" key="3">
    <source>
        <dbReference type="ARBA" id="ARBA00022729"/>
    </source>
</evidence>
<accession>A0ABU6F4S1</accession>
<feature type="signal peptide" evidence="4">
    <location>
        <begin position="1"/>
        <end position="26"/>
    </location>
</feature>
<name>A0ABU6F4S1_9ACTN</name>
<feature type="chain" id="PRO_5046866440" evidence="4">
    <location>
        <begin position="27"/>
        <end position="514"/>
    </location>
</feature>
<organism evidence="6 7">
    <name type="scientific">Streptomyces endophyticus</name>
    <dbReference type="NCBI Taxonomy" id="714166"/>
    <lineage>
        <taxon>Bacteria</taxon>
        <taxon>Bacillati</taxon>
        <taxon>Actinomycetota</taxon>
        <taxon>Actinomycetes</taxon>
        <taxon>Kitasatosporales</taxon>
        <taxon>Streptomycetaceae</taxon>
        <taxon>Streptomyces</taxon>
    </lineage>
</organism>
<evidence type="ECO:0000259" key="5">
    <source>
        <dbReference type="Pfam" id="PF00496"/>
    </source>
</evidence>
<dbReference type="Gene3D" id="3.40.190.10">
    <property type="entry name" value="Periplasmic binding protein-like II"/>
    <property type="match status" value="1"/>
</dbReference>
<dbReference type="InterPro" id="IPR039424">
    <property type="entry name" value="SBP_5"/>
</dbReference>
<evidence type="ECO:0000256" key="1">
    <source>
        <dbReference type="ARBA" id="ARBA00005695"/>
    </source>
</evidence>
<comment type="caution">
    <text evidence="6">The sequence shown here is derived from an EMBL/GenBank/DDBJ whole genome shotgun (WGS) entry which is preliminary data.</text>
</comment>
<keyword evidence="2" id="KW-0813">Transport</keyword>
<dbReference type="PANTHER" id="PTHR30290:SF9">
    <property type="entry name" value="OLIGOPEPTIDE-BINDING PROTEIN APPA"/>
    <property type="match status" value="1"/>
</dbReference>
<reference evidence="6 7" key="1">
    <citation type="submission" date="2022-10" db="EMBL/GenBank/DDBJ databases">
        <authorList>
            <person name="Xie J."/>
            <person name="Shen N."/>
        </authorList>
    </citation>
    <scope>NUCLEOTIDE SEQUENCE [LARGE SCALE GENOMIC DNA]</scope>
    <source>
        <strain evidence="6 7">YIM65594</strain>
    </source>
</reference>
<gene>
    <name evidence="6" type="ORF">OKJ99_15110</name>
</gene>
<dbReference type="Gene3D" id="3.90.76.10">
    <property type="entry name" value="Dipeptide-binding Protein, Domain 1"/>
    <property type="match status" value="1"/>
</dbReference>
<dbReference type="SUPFAM" id="SSF53850">
    <property type="entry name" value="Periplasmic binding protein-like II"/>
    <property type="match status" value="1"/>
</dbReference>
<evidence type="ECO:0000256" key="4">
    <source>
        <dbReference type="SAM" id="SignalP"/>
    </source>
</evidence>
<dbReference type="InterPro" id="IPR000914">
    <property type="entry name" value="SBP_5_dom"/>
</dbReference>
<dbReference type="InterPro" id="IPR030678">
    <property type="entry name" value="Peptide/Ni-bd"/>
</dbReference>
<protein>
    <submittedName>
        <fullName evidence="6">ABC transporter substrate-binding protein</fullName>
    </submittedName>
</protein>
<dbReference type="PROSITE" id="PS51257">
    <property type="entry name" value="PROKAR_LIPOPROTEIN"/>
    <property type="match status" value="1"/>
</dbReference>
<feature type="domain" description="Solute-binding protein family 5" evidence="5">
    <location>
        <begin position="84"/>
        <end position="435"/>
    </location>
</feature>
<dbReference type="PIRSF" id="PIRSF002741">
    <property type="entry name" value="MppA"/>
    <property type="match status" value="1"/>
</dbReference>
<evidence type="ECO:0000256" key="2">
    <source>
        <dbReference type="ARBA" id="ARBA00022448"/>
    </source>
</evidence>
<evidence type="ECO:0000313" key="7">
    <source>
        <dbReference type="Proteomes" id="UP001354931"/>
    </source>
</evidence>
<dbReference type="Proteomes" id="UP001354931">
    <property type="component" value="Unassembled WGS sequence"/>
</dbReference>
<evidence type="ECO:0000313" key="6">
    <source>
        <dbReference type="EMBL" id="MEB8338824.1"/>
    </source>
</evidence>
<keyword evidence="7" id="KW-1185">Reference proteome</keyword>
<dbReference type="Pfam" id="PF00496">
    <property type="entry name" value="SBP_bac_5"/>
    <property type="match status" value="1"/>
</dbReference>
<dbReference type="RefSeq" id="WP_326016716.1">
    <property type="nucleotide sequence ID" value="NZ_JAOZYC010000104.1"/>
</dbReference>
<dbReference type="Gene3D" id="3.10.105.10">
    <property type="entry name" value="Dipeptide-binding Protein, Domain 3"/>
    <property type="match status" value="1"/>
</dbReference>
<comment type="similarity">
    <text evidence="1">Belongs to the bacterial solute-binding protein 5 family.</text>
</comment>